<name>A0ABT5YWW1_9ACTN</name>
<evidence type="ECO:0008006" key="3">
    <source>
        <dbReference type="Google" id="ProtNLM"/>
    </source>
</evidence>
<evidence type="ECO:0000313" key="2">
    <source>
        <dbReference type="Proteomes" id="UP001220022"/>
    </source>
</evidence>
<reference evidence="1 2" key="1">
    <citation type="submission" date="2023-03" db="EMBL/GenBank/DDBJ databases">
        <title>Draft genome sequence of type strain Streptomyces ferralitis JCM 14344.</title>
        <authorList>
            <person name="Klaysubun C."/>
            <person name="Duangmal K."/>
        </authorList>
    </citation>
    <scope>NUCLEOTIDE SEQUENCE [LARGE SCALE GENOMIC DNA]</scope>
    <source>
        <strain evidence="1 2">JCM 14344</strain>
    </source>
</reference>
<dbReference type="RefSeq" id="WP_275811229.1">
    <property type="nucleotide sequence ID" value="NZ_BAAANM010000018.1"/>
</dbReference>
<keyword evidence="2" id="KW-1185">Reference proteome</keyword>
<accession>A0ABT5YWW1</accession>
<comment type="caution">
    <text evidence="1">The sequence shown here is derived from an EMBL/GenBank/DDBJ whole genome shotgun (WGS) entry which is preliminary data.</text>
</comment>
<evidence type="ECO:0000313" key="1">
    <source>
        <dbReference type="EMBL" id="MDF2255887.1"/>
    </source>
</evidence>
<sequence length="289" mass="31741">MTRRRTSTVPGKSRFDDIYDQPDPRAYFRRLEPLAYRIPHHAQPVFRRVLTARDATPGPRGPFAVLDLCCSYGINAALLNHHLTLDELYAHYTGPEARACSRAELVERDKEFYTSRRRADPIRVLGLDAAGNAVRYAQDVGLLDDGFVEDLESAEPSPRLRRAMAGVGLITVTGGVGYISARTFQALLESAQLPVWVAAFVLRAVPYEPVVRCLAAHGLATERHTARTYPQRLFTGTSEQRSAIEALTAAGLDPAGKEADGWYHTALYLSRPGQAQPGLEVLVSEAGIG</sequence>
<proteinExistence type="predicted"/>
<gene>
    <name evidence="1" type="ORF">P2L57_09150</name>
</gene>
<protein>
    <recommendedName>
        <fullName evidence="3">Methyltransferase type 12</fullName>
    </recommendedName>
</protein>
<organism evidence="1 2">
    <name type="scientific">Streptantibioticus ferralitis</name>
    <dbReference type="NCBI Taxonomy" id="236510"/>
    <lineage>
        <taxon>Bacteria</taxon>
        <taxon>Bacillati</taxon>
        <taxon>Actinomycetota</taxon>
        <taxon>Actinomycetes</taxon>
        <taxon>Kitasatosporales</taxon>
        <taxon>Streptomycetaceae</taxon>
        <taxon>Streptantibioticus</taxon>
    </lineage>
</organism>
<dbReference type="Proteomes" id="UP001220022">
    <property type="component" value="Unassembled WGS sequence"/>
</dbReference>
<dbReference type="EMBL" id="JARHTQ010000005">
    <property type="protein sequence ID" value="MDF2255887.1"/>
    <property type="molecule type" value="Genomic_DNA"/>
</dbReference>